<evidence type="ECO:0000313" key="2">
    <source>
        <dbReference type="EMBL" id="WZL76364.1"/>
    </source>
</evidence>
<keyword evidence="1" id="KW-0472">Membrane</keyword>
<evidence type="ECO:0000256" key="1">
    <source>
        <dbReference type="SAM" id="Phobius"/>
    </source>
</evidence>
<proteinExistence type="predicted"/>
<feature type="transmembrane region" description="Helical" evidence="1">
    <location>
        <begin position="62"/>
        <end position="81"/>
    </location>
</feature>
<evidence type="ECO:0000313" key="3">
    <source>
        <dbReference type="Proteomes" id="UP001461341"/>
    </source>
</evidence>
<keyword evidence="3" id="KW-1185">Reference proteome</keyword>
<keyword evidence="1" id="KW-0812">Transmembrane</keyword>
<protein>
    <submittedName>
        <fullName evidence="2">LysO family transporter</fullName>
    </submittedName>
</protein>
<name>A0ABZ2YBI5_9BACT</name>
<keyword evidence="1" id="KW-1133">Transmembrane helix</keyword>
<reference evidence="2 3" key="1">
    <citation type="submission" date="2023-03" db="EMBL/GenBank/DDBJ databases">
        <title>Novel Species.</title>
        <authorList>
            <person name="Ma S."/>
        </authorList>
    </citation>
    <scope>NUCLEOTIDE SEQUENCE [LARGE SCALE GENOMIC DNA]</scope>
    <source>
        <strain evidence="2 3">B11</strain>
    </source>
</reference>
<feature type="transmembrane region" description="Helical" evidence="1">
    <location>
        <begin position="33"/>
        <end position="50"/>
    </location>
</feature>
<dbReference type="Proteomes" id="UP001461341">
    <property type="component" value="Chromosome"/>
</dbReference>
<accession>A0ABZ2YBI5</accession>
<sequence>MLPIIAALIAGIAFSFSGKPAQAYLAFSSKAQGWGVLVLVFLIGFLVGSNPQAMQNFAQIGWRALLISSFSVAGSILFAYFGEKYLTVEKP</sequence>
<dbReference type="InterPro" id="IPR005642">
    <property type="entry name" value="LysO"/>
</dbReference>
<dbReference type="RefSeq" id="WP_369018522.1">
    <property type="nucleotide sequence ID" value="NZ_CP121689.1"/>
</dbReference>
<gene>
    <name evidence="2" type="ORF">QBE54_01115</name>
</gene>
<dbReference type="Pfam" id="PF03956">
    <property type="entry name" value="Lys_export"/>
    <property type="match status" value="1"/>
</dbReference>
<organism evidence="2 3">
    <name type="scientific">Thermatribacter velox</name>
    <dbReference type="NCBI Taxonomy" id="3039681"/>
    <lineage>
        <taxon>Bacteria</taxon>
        <taxon>Pseudomonadati</taxon>
        <taxon>Atribacterota</taxon>
        <taxon>Atribacteria</taxon>
        <taxon>Atribacterales</taxon>
        <taxon>Thermatribacteraceae</taxon>
        <taxon>Thermatribacter</taxon>
    </lineage>
</organism>
<dbReference type="EMBL" id="CP121689">
    <property type="protein sequence ID" value="WZL76364.1"/>
    <property type="molecule type" value="Genomic_DNA"/>
</dbReference>